<dbReference type="AlphaFoldDB" id="U4URJ2"/>
<organism evidence="2 3">
    <name type="scientific">Dendroctonus ponderosae</name>
    <name type="common">Mountain pine beetle</name>
    <dbReference type="NCBI Taxonomy" id="77166"/>
    <lineage>
        <taxon>Eukaryota</taxon>
        <taxon>Metazoa</taxon>
        <taxon>Ecdysozoa</taxon>
        <taxon>Arthropoda</taxon>
        <taxon>Hexapoda</taxon>
        <taxon>Insecta</taxon>
        <taxon>Pterygota</taxon>
        <taxon>Neoptera</taxon>
        <taxon>Endopterygota</taxon>
        <taxon>Coleoptera</taxon>
        <taxon>Polyphaga</taxon>
        <taxon>Cucujiformia</taxon>
        <taxon>Curculionidae</taxon>
        <taxon>Scolytinae</taxon>
        <taxon>Dendroctonus</taxon>
    </lineage>
</organism>
<reference evidence="2 3" key="1">
    <citation type="journal article" date="2013" name="Genome Biol.">
        <title>Draft genome of the mountain pine beetle, Dendroctonus ponderosae Hopkins, a major forest pest.</title>
        <authorList>
            <person name="Keeling C.I."/>
            <person name="Yuen M.M."/>
            <person name="Liao N.Y."/>
            <person name="Docking T.R."/>
            <person name="Chan S.K."/>
            <person name="Taylor G.A."/>
            <person name="Palmquist D.L."/>
            <person name="Jackman S.D."/>
            <person name="Nguyen A."/>
            <person name="Li M."/>
            <person name="Henderson H."/>
            <person name="Janes J.K."/>
            <person name="Zhao Y."/>
            <person name="Pandoh P."/>
            <person name="Moore R."/>
            <person name="Sperling F.A."/>
            <person name="Huber D.P."/>
            <person name="Birol I."/>
            <person name="Jones S.J."/>
            <person name="Bohlmann J."/>
        </authorList>
    </citation>
    <scope>NUCLEOTIDE SEQUENCE</scope>
</reference>
<dbReference type="OrthoDB" id="16510at2759"/>
<evidence type="ECO:0000313" key="2">
    <source>
        <dbReference type="EMBL" id="ERL92771.1"/>
    </source>
</evidence>
<dbReference type="SMART" id="SM01155">
    <property type="entry name" value="DUF1713"/>
    <property type="match status" value="1"/>
</dbReference>
<protein>
    <recommendedName>
        <fullName evidence="1">Ribosomal protein mS38 C-terminal domain-containing protein</fullName>
    </recommendedName>
</protein>
<accession>U4URJ2</accession>
<dbReference type="STRING" id="77166.U4URJ2"/>
<proteinExistence type="predicted"/>
<feature type="domain" description="Ribosomal protein mS38 C-terminal" evidence="1">
    <location>
        <begin position="140"/>
        <end position="173"/>
    </location>
</feature>
<sequence>MSNKSKQVPTVAYSESAIRNNLSITEYCRTSMAALSGCTAGYASKMFASKIFNLNVIKTVTPIIRRCLNVQSHQIPKAHFTPLANYWIYQQNDKIKTPPTISNSIDLPNGLTWVPPLIEPAGILDEIIAPSTETSETPKEAHRMLIIRRKKMKKHKLKKLRKRMKFVYAKRRQRREMKKEKAFQAVLITQCKEAEKFSAEQYVEDKLNKLHEIVIPRYWKGKKYPEFIIRQKMGLPPK</sequence>
<dbReference type="InterPro" id="IPR013177">
    <property type="entry name" value="Ribosomal_mS38_C"/>
</dbReference>
<dbReference type="EMBL" id="KB632334">
    <property type="protein sequence ID" value="ERL92771.1"/>
    <property type="molecule type" value="Genomic_DNA"/>
</dbReference>
<evidence type="ECO:0000259" key="1">
    <source>
        <dbReference type="SMART" id="SM01155"/>
    </source>
</evidence>
<name>U4URJ2_DENPD</name>
<dbReference type="Proteomes" id="UP000030742">
    <property type="component" value="Unassembled WGS sequence"/>
</dbReference>
<evidence type="ECO:0000313" key="3">
    <source>
        <dbReference type="Proteomes" id="UP000030742"/>
    </source>
</evidence>
<gene>
    <name evidence="2" type="ORF">D910_10079</name>
</gene>